<dbReference type="SUPFAM" id="SSF50249">
    <property type="entry name" value="Nucleic acid-binding proteins"/>
    <property type="match status" value="1"/>
</dbReference>
<feature type="region of interest" description="Disordered" evidence="1">
    <location>
        <begin position="247"/>
        <end position="297"/>
    </location>
</feature>
<feature type="compositionally biased region" description="Basic and acidic residues" evidence="1">
    <location>
        <begin position="273"/>
        <end position="285"/>
    </location>
</feature>
<feature type="compositionally biased region" description="Acidic residues" evidence="1">
    <location>
        <begin position="286"/>
        <end position="297"/>
    </location>
</feature>
<accession>A0A1I7T7R4</accession>
<protein>
    <submittedName>
        <fullName evidence="3">Tudor domain-containing protein</fullName>
    </submittedName>
</protein>
<evidence type="ECO:0000313" key="3">
    <source>
        <dbReference type="WBParaSite" id="Csp11.Scaffold534.g3233.t1"/>
    </source>
</evidence>
<dbReference type="STRING" id="1561998.A0A1I7T7R4"/>
<reference evidence="3" key="1">
    <citation type="submission" date="2016-11" db="UniProtKB">
        <authorList>
            <consortium name="WormBaseParasite"/>
        </authorList>
    </citation>
    <scope>IDENTIFICATION</scope>
</reference>
<keyword evidence="2" id="KW-1185">Reference proteome</keyword>
<dbReference type="Gene3D" id="2.40.50.140">
    <property type="entry name" value="Nucleic acid-binding proteins"/>
    <property type="match status" value="1"/>
</dbReference>
<sequence length="297" mass="33887">MEKHGHYIPDHAVPVQLSLVANSKQQTIKFGKVELVRVQVMGIVESIELNECDMDFVITDEKKENRVNVQKILTSSFPRELAQQLSVGNLVEIYGKVRVLEDGGTFLNALAIHIVTEPQFEAFETMCRFSEMFYEKNIPCLPPGTSTNAPLKYGLRQKLGNLDRFPMEMLEESSSNENNMGDWPVEIEYLAAGISLDGRTEREKERVSIEDQKHIREGEQDVFNNDVNMDEEEDSFDAGPMKAAELHRKEQNDAHVPIVTKKDDQVFDSFEEGPIKKDAPDKDKEAEEIEYDSFENI</sequence>
<proteinExistence type="predicted"/>
<dbReference type="Proteomes" id="UP000095282">
    <property type="component" value="Unplaced"/>
</dbReference>
<name>A0A1I7T7R4_9PELO</name>
<dbReference type="eggNOG" id="ENOG502THMH">
    <property type="taxonomic scope" value="Eukaryota"/>
</dbReference>
<evidence type="ECO:0000256" key="1">
    <source>
        <dbReference type="SAM" id="MobiDB-lite"/>
    </source>
</evidence>
<dbReference type="InterPro" id="IPR012340">
    <property type="entry name" value="NA-bd_OB-fold"/>
</dbReference>
<organism evidence="2 3">
    <name type="scientific">Caenorhabditis tropicalis</name>
    <dbReference type="NCBI Taxonomy" id="1561998"/>
    <lineage>
        <taxon>Eukaryota</taxon>
        <taxon>Metazoa</taxon>
        <taxon>Ecdysozoa</taxon>
        <taxon>Nematoda</taxon>
        <taxon>Chromadorea</taxon>
        <taxon>Rhabditida</taxon>
        <taxon>Rhabditina</taxon>
        <taxon>Rhabditomorpha</taxon>
        <taxon>Rhabditoidea</taxon>
        <taxon>Rhabditidae</taxon>
        <taxon>Peloderinae</taxon>
        <taxon>Caenorhabditis</taxon>
    </lineage>
</organism>
<evidence type="ECO:0000313" key="2">
    <source>
        <dbReference type="Proteomes" id="UP000095282"/>
    </source>
</evidence>
<dbReference type="WBParaSite" id="Csp11.Scaffold534.g3233.t1">
    <property type="protein sequence ID" value="Csp11.Scaffold534.g3233.t1"/>
    <property type="gene ID" value="Csp11.Scaffold534.g3233"/>
</dbReference>
<dbReference type="AlphaFoldDB" id="A0A1I7T7R4"/>